<gene>
    <name evidence="3" type="ORF">JXQ802_LOCUS58570</name>
    <name evidence="2" type="ORF">PYM288_LOCUS41934</name>
</gene>
<evidence type="ECO:0000256" key="1">
    <source>
        <dbReference type="SAM" id="MobiDB-lite"/>
    </source>
</evidence>
<comment type="caution">
    <text evidence="3">The sequence shown here is derived from an EMBL/GenBank/DDBJ whole genome shotgun (WGS) entry which is preliminary data.</text>
</comment>
<organism evidence="3 4">
    <name type="scientific">Rotaria sordida</name>
    <dbReference type="NCBI Taxonomy" id="392033"/>
    <lineage>
        <taxon>Eukaryota</taxon>
        <taxon>Metazoa</taxon>
        <taxon>Spiralia</taxon>
        <taxon>Gnathifera</taxon>
        <taxon>Rotifera</taxon>
        <taxon>Eurotatoria</taxon>
        <taxon>Bdelloidea</taxon>
        <taxon>Philodinida</taxon>
        <taxon>Philodinidae</taxon>
        <taxon>Rotaria</taxon>
    </lineage>
</organism>
<evidence type="ECO:0000313" key="3">
    <source>
        <dbReference type="EMBL" id="CAF1677212.1"/>
    </source>
</evidence>
<name>A0A816GT09_9BILA</name>
<sequence length="83" mass="9429">IGSDEEDNDSDQEENKDSELETAVSRQEINLNQNEIPSSTELNSNGHEYIVVHHSIHDQNPIIDNTVQNDEEKINENQNVVES</sequence>
<dbReference type="EMBL" id="CAJNOH010015142">
    <property type="protein sequence ID" value="CAF1561343.1"/>
    <property type="molecule type" value="Genomic_DNA"/>
</dbReference>
<proteinExistence type="predicted"/>
<feature type="compositionally biased region" description="Acidic residues" evidence="1">
    <location>
        <begin position="1"/>
        <end position="12"/>
    </location>
</feature>
<evidence type="ECO:0000313" key="2">
    <source>
        <dbReference type="EMBL" id="CAF1561343.1"/>
    </source>
</evidence>
<dbReference type="AlphaFoldDB" id="A0A816GT09"/>
<feature type="region of interest" description="Disordered" evidence="1">
    <location>
        <begin position="1"/>
        <end position="22"/>
    </location>
</feature>
<dbReference type="EMBL" id="CAJNOL010017057">
    <property type="protein sequence ID" value="CAF1677212.1"/>
    <property type="molecule type" value="Genomic_DNA"/>
</dbReference>
<keyword evidence="4" id="KW-1185">Reference proteome</keyword>
<dbReference type="Proteomes" id="UP000663870">
    <property type="component" value="Unassembled WGS sequence"/>
</dbReference>
<evidence type="ECO:0000313" key="4">
    <source>
        <dbReference type="Proteomes" id="UP000663870"/>
    </source>
</evidence>
<protein>
    <submittedName>
        <fullName evidence="3">Uncharacterized protein</fullName>
    </submittedName>
</protein>
<dbReference type="Proteomes" id="UP000663854">
    <property type="component" value="Unassembled WGS sequence"/>
</dbReference>
<reference evidence="3" key="1">
    <citation type="submission" date="2021-02" db="EMBL/GenBank/DDBJ databases">
        <authorList>
            <person name="Nowell W R."/>
        </authorList>
    </citation>
    <scope>NUCLEOTIDE SEQUENCE</scope>
</reference>
<feature type="non-terminal residue" evidence="3">
    <location>
        <position position="1"/>
    </location>
</feature>
<accession>A0A816GT09</accession>